<dbReference type="PANTHER" id="PTHR46796">
    <property type="entry name" value="HTH-TYPE TRANSCRIPTIONAL ACTIVATOR RHAS-RELATED"/>
    <property type="match status" value="1"/>
</dbReference>
<protein>
    <submittedName>
        <fullName evidence="7">AraC family transcriptional regulator</fullName>
    </submittedName>
</protein>
<accession>A0ABU7HZ44</accession>
<dbReference type="RefSeq" id="WP_330077497.1">
    <property type="nucleotide sequence ID" value="NZ_JAZDQJ010000045.1"/>
</dbReference>
<dbReference type="InterPro" id="IPR050204">
    <property type="entry name" value="AraC_XylS_family_regulators"/>
</dbReference>
<evidence type="ECO:0000256" key="1">
    <source>
        <dbReference type="ARBA" id="ARBA00004496"/>
    </source>
</evidence>
<keyword evidence="8" id="KW-1185">Reference proteome</keyword>
<dbReference type="InterPro" id="IPR018060">
    <property type="entry name" value="HTH_AraC"/>
</dbReference>
<proteinExistence type="predicted"/>
<dbReference type="Pfam" id="PF12833">
    <property type="entry name" value="HTH_18"/>
    <property type="match status" value="1"/>
</dbReference>
<dbReference type="PANTHER" id="PTHR46796:SF14">
    <property type="entry name" value="TRANSCRIPTIONAL REGULATORY PROTEIN"/>
    <property type="match status" value="1"/>
</dbReference>
<dbReference type="EMBL" id="JAZDQJ010000045">
    <property type="protein sequence ID" value="MEE1936829.1"/>
    <property type="molecule type" value="Genomic_DNA"/>
</dbReference>
<dbReference type="InterPro" id="IPR018062">
    <property type="entry name" value="HTH_AraC-typ_CS"/>
</dbReference>
<evidence type="ECO:0000256" key="5">
    <source>
        <dbReference type="ARBA" id="ARBA00037345"/>
    </source>
</evidence>
<dbReference type="PRINTS" id="PR00032">
    <property type="entry name" value="HTHARAC"/>
</dbReference>
<reference evidence="7 8" key="1">
    <citation type="submission" date="2024-01" db="EMBL/GenBank/DDBJ databases">
        <title>Unpublished Manusciprt.</title>
        <authorList>
            <person name="Duman M."/>
            <person name="Valdes E.G."/>
            <person name="Ajmi N."/>
            <person name="Altun S."/>
            <person name="Saticioglu I.B."/>
        </authorList>
    </citation>
    <scope>NUCLEOTIDE SEQUENCE [LARGE SCALE GENOMIC DNA]</scope>
    <source>
        <strain evidence="7 8">148P</strain>
    </source>
</reference>
<comment type="function">
    <text evidence="5">Regulatory protein of the TOL plasmid xyl operons. XylS activates the xylXYZLTEGFJQKIH operon required for the degradation of toluene, m-xylene and p-xylene.</text>
</comment>
<organism evidence="7 8">
    <name type="scientific">Pseudomonas ulcerans</name>
    <dbReference type="NCBI Taxonomy" id="3115852"/>
    <lineage>
        <taxon>Bacteria</taxon>
        <taxon>Pseudomonadati</taxon>
        <taxon>Pseudomonadota</taxon>
        <taxon>Gammaproteobacteria</taxon>
        <taxon>Pseudomonadales</taxon>
        <taxon>Pseudomonadaceae</taxon>
        <taxon>Pseudomonas</taxon>
    </lineage>
</organism>
<dbReference type="InterPro" id="IPR009057">
    <property type="entry name" value="Homeodomain-like_sf"/>
</dbReference>
<keyword evidence="3" id="KW-0238">DNA-binding</keyword>
<evidence type="ECO:0000313" key="8">
    <source>
        <dbReference type="Proteomes" id="UP001335100"/>
    </source>
</evidence>
<sequence>MNLLQPGRLSRPRERLAKRLILAGLASGIEVQALADACSLSRSHFSRAFKRSTGLAPQAWILRQRIWRARRLLRGSDLSLSQIALECGFCDQAHFCRSFNRLVGDTPLSWRAGYGPGVPLKER</sequence>
<comment type="subcellular location">
    <subcellularLocation>
        <location evidence="1">Cytoplasm</location>
    </subcellularLocation>
</comment>
<gene>
    <name evidence="7" type="ORF">V0R50_26705</name>
</gene>
<dbReference type="SUPFAM" id="SSF46689">
    <property type="entry name" value="Homeodomain-like"/>
    <property type="match status" value="2"/>
</dbReference>
<dbReference type="Proteomes" id="UP001335100">
    <property type="component" value="Unassembled WGS sequence"/>
</dbReference>
<dbReference type="PROSITE" id="PS00041">
    <property type="entry name" value="HTH_ARAC_FAMILY_1"/>
    <property type="match status" value="1"/>
</dbReference>
<dbReference type="Gene3D" id="1.10.10.60">
    <property type="entry name" value="Homeodomain-like"/>
    <property type="match status" value="2"/>
</dbReference>
<evidence type="ECO:0000256" key="2">
    <source>
        <dbReference type="ARBA" id="ARBA00023015"/>
    </source>
</evidence>
<comment type="caution">
    <text evidence="7">The sequence shown here is derived from an EMBL/GenBank/DDBJ whole genome shotgun (WGS) entry which is preliminary data.</text>
</comment>
<feature type="domain" description="HTH araC/xylS-type" evidence="6">
    <location>
        <begin position="15"/>
        <end position="113"/>
    </location>
</feature>
<keyword evidence="2" id="KW-0805">Transcription regulation</keyword>
<dbReference type="InterPro" id="IPR020449">
    <property type="entry name" value="Tscrpt_reg_AraC-type_HTH"/>
</dbReference>
<dbReference type="PROSITE" id="PS01124">
    <property type="entry name" value="HTH_ARAC_FAMILY_2"/>
    <property type="match status" value="1"/>
</dbReference>
<dbReference type="SMART" id="SM00342">
    <property type="entry name" value="HTH_ARAC"/>
    <property type="match status" value="1"/>
</dbReference>
<evidence type="ECO:0000256" key="4">
    <source>
        <dbReference type="ARBA" id="ARBA00023163"/>
    </source>
</evidence>
<evidence type="ECO:0000259" key="6">
    <source>
        <dbReference type="PROSITE" id="PS01124"/>
    </source>
</evidence>
<evidence type="ECO:0000256" key="3">
    <source>
        <dbReference type="ARBA" id="ARBA00023125"/>
    </source>
</evidence>
<keyword evidence="4" id="KW-0804">Transcription</keyword>
<evidence type="ECO:0000313" key="7">
    <source>
        <dbReference type="EMBL" id="MEE1936829.1"/>
    </source>
</evidence>
<name>A0ABU7HZ44_9PSED</name>